<gene>
    <name evidence="2" type="ORF">HETSPECPRED_007017</name>
</gene>
<accession>A0A8H3EMX9</accession>
<feature type="compositionally biased region" description="Polar residues" evidence="1">
    <location>
        <begin position="278"/>
        <end position="303"/>
    </location>
</feature>
<feature type="compositionally biased region" description="Polar residues" evidence="1">
    <location>
        <begin position="461"/>
        <end position="476"/>
    </location>
</feature>
<feature type="compositionally biased region" description="Basic and acidic residues" evidence="1">
    <location>
        <begin position="21"/>
        <end position="30"/>
    </location>
</feature>
<feature type="region of interest" description="Disordered" evidence="1">
    <location>
        <begin position="387"/>
        <end position="478"/>
    </location>
</feature>
<feature type="region of interest" description="Disordered" evidence="1">
    <location>
        <begin position="154"/>
        <end position="188"/>
    </location>
</feature>
<evidence type="ECO:0000256" key="1">
    <source>
        <dbReference type="SAM" id="MobiDB-lite"/>
    </source>
</evidence>
<proteinExistence type="predicted"/>
<protein>
    <submittedName>
        <fullName evidence="2">Uncharacterized protein</fullName>
    </submittedName>
</protein>
<feature type="compositionally biased region" description="Polar residues" evidence="1">
    <location>
        <begin position="557"/>
        <end position="578"/>
    </location>
</feature>
<dbReference type="OrthoDB" id="419770at2759"/>
<keyword evidence="3" id="KW-1185">Reference proteome</keyword>
<name>A0A8H3EMX9_9LECA</name>
<reference evidence="2" key="1">
    <citation type="submission" date="2021-03" db="EMBL/GenBank/DDBJ databases">
        <authorList>
            <person name="Tagirdzhanova G."/>
        </authorList>
    </citation>
    <scope>NUCLEOTIDE SEQUENCE</scope>
</reference>
<dbReference type="AlphaFoldDB" id="A0A8H3EMX9"/>
<feature type="compositionally biased region" description="Polar residues" evidence="1">
    <location>
        <begin position="154"/>
        <end position="174"/>
    </location>
</feature>
<comment type="caution">
    <text evidence="2">The sequence shown here is derived from an EMBL/GenBank/DDBJ whole genome shotgun (WGS) entry which is preliminary data.</text>
</comment>
<evidence type="ECO:0000313" key="3">
    <source>
        <dbReference type="Proteomes" id="UP000664521"/>
    </source>
</evidence>
<evidence type="ECO:0000313" key="2">
    <source>
        <dbReference type="EMBL" id="CAF9907007.1"/>
    </source>
</evidence>
<feature type="region of interest" description="Disordered" evidence="1">
    <location>
        <begin position="276"/>
        <end position="374"/>
    </location>
</feature>
<feature type="region of interest" description="Disordered" evidence="1">
    <location>
        <begin position="554"/>
        <end position="616"/>
    </location>
</feature>
<feature type="region of interest" description="Disordered" evidence="1">
    <location>
        <begin position="18"/>
        <end position="40"/>
    </location>
</feature>
<feature type="compositionally biased region" description="Low complexity" evidence="1">
    <location>
        <begin position="415"/>
        <end position="430"/>
    </location>
</feature>
<dbReference type="Proteomes" id="UP000664521">
    <property type="component" value="Unassembled WGS sequence"/>
</dbReference>
<sequence length="658" mass="72266">MPRSRPQLSITLPRNFTFHYTEGEEPKTPEQDLPIPAVPHSPHAYRIKRRSRPGLSNRIFDHTAAIVSQDVPIPTIEAPDTVEPVRPSFQQRSTDPPQGFLAPVATRPFMTAPRTPTIQRSLLSDTWNKSISIDIGESISRPLSACSLFSDSSNESDGSLESTQSKGGSCTSPESDVPDPFGSRPIRKRILKKRPKLETCFAMKPKQAQTHWTAEMDRHLWATYLFYLQDPTVTPFKLLPGVSPPLGVCHRVAREARRTWRGGKVLPRTNLDLGATIAKSSGSPDTITASRSGSNTPTGSVQSKPPLWPKSGSATRRRLRELCKQKPTIAPHYQRLLQSRSPSPFSSSPRSQFRSPRAMSPLAYPSPSSPFNTRDVQLSLTTSTAATMQPNGPLAQLAKPEPQSQDSARDWFNDPIVPWASPSAAPSDPGHSSEDTMDTSQLGSPFGFHTWGPGRSRQNHRPTTPRTQSSDVSTIGPTLRSPVRLHETFPYPGVTKRRAQHQLEDELSPGGTDMRKELLESLFGGPAEGRHRRVRSRGFSLGDVKNEARLADLFTPPSANENTSSSEQHTDVTQSSALNPHAAEDPAGRLGSPFAGIARRPSRGTPRHTASASLSAAYDPNAYTSIEQRLNHSDQDELTRLWRGQRDAMNASIGFSAI</sequence>
<dbReference type="EMBL" id="CAJPDS010000005">
    <property type="protein sequence ID" value="CAF9907007.1"/>
    <property type="molecule type" value="Genomic_DNA"/>
</dbReference>
<organism evidence="2 3">
    <name type="scientific">Heterodermia speciosa</name>
    <dbReference type="NCBI Taxonomy" id="116794"/>
    <lineage>
        <taxon>Eukaryota</taxon>
        <taxon>Fungi</taxon>
        <taxon>Dikarya</taxon>
        <taxon>Ascomycota</taxon>
        <taxon>Pezizomycotina</taxon>
        <taxon>Lecanoromycetes</taxon>
        <taxon>OSLEUM clade</taxon>
        <taxon>Lecanoromycetidae</taxon>
        <taxon>Caliciales</taxon>
        <taxon>Physciaceae</taxon>
        <taxon>Heterodermia</taxon>
    </lineage>
</organism>
<feature type="compositionally biased region" description="Low complexity" evidence="1">
    <location>
        <begin position="338"/>
        <end position="357"/>
    </location>
</feature>